<evidence type="ECO:0000313" key="2">
    <source>
        <dbReference type="Proteomes" id="UP000198649"/>
    </source>
</evidence>
<sequence>MWAEETGLPEDVTLAAVMNRDIVVVPVDQAVIDSEQAMADAFVENELLPESFDVAPFFIDQFNEFTEGGQG</sequence>
<evidence type="ECO:0000313" key="1">
    <source>
        <dbReference type="EMBL" id="SFI75399.1"/>
    </source>
</evidence>
<gene>
    <name evidence="1" type="ORF">SAMN05216561_112130</name>
</gene>
<name>A0A1I3KSA7_9ACTN</name>
<dbReference type="Proteomes" id="UP000198649">
    <property type="component" value="Unassembled WGS sequence"/>
</dbReference>
<accession>A0A1I3KSA7</accession>
<organism evidence="1 2">
    <name type="scientific">Nocardioides psychrotolerans</name>
    <dbReference type="NCBI Taxonomy" id="1005945"/>
    <lineage>
        <taxon>Bacteria</taxon>
        <taxon>Bacillati</taxon>
        <taxon>Actinomycetota</taxon>
        <taxon>Actinomycetes</taxon>
        <taxon>Propionibacteriales</taxon>
        <taxon>Nocardioidaceae</taxon>
        <taxon>Nocardioides</taxon>
    </lineage>
</organism>
<reference evidence="1 2" key="1">
    <citation type="submission" date="2016-10" db="EMBL/GenBank/DDBJ databases">
        <authorList>
            <person name="de Groot N.N."/>
        </authorList>
    </citation>
    <scope>NUCLEOTIDE SEQUENCE [LARGE SCALE GENOMIC DNA]</scope>
    <source>
        <strain evidence="1 2">CGMCC 1.11156</strain>
    </source>
</reference>
<dbReference type="RefSeq" id="WP_218031234.1">
    <property type="nucleotide sequence ID" value="NZ_BKAF01000014.1"/>
</dbReference>
<proteinExistence type="predicted"/>
<dbReference type="AlphaFoldDB" id="A0A1I3KSA7"/>
<protein>
    <submittedName>
        <fullName evidence="1">Sulfonate transport system substrate-binding protein</fullName>
    </submittedName>
</protein>
<dbReference type="STRING" id="1005945.SAMN05216561_112130"/>
<dbReference type="EMBL" id="FOQG01000012">
    <property type="protein sequence ID" value="SFI75399.1"/>
    <property type="molecule type" value="Genomic_DNA"/>
</dbReference>
<dbReference type="Gene3D" id="3.40.190.10">
    <property type="entry name" value="Periplasmic binding protein-like II"/>
    <property type="match status" value="1"/>
</dbReference>
<keyword evidence="2" id="KW-1185">Reference proteome</keyword>